<gene>
    <name evidence="1" type="ORF">CHCC16736_0800</name>
</gene>
<dbReference type="AlphaFoldDB" id="A0A5Q3BTJ9"/>
<dbReference type="OMA" id="NCHELIP"/>
<sequence>MEKINCRSCGGLTPYDSKVCEACGCEKPLPKSQKITDRIVLTAAGVVGILTIVLILGTIFSYLNII</sequence>
<evidence type="ECO:0000313" key="1">
    <source>
        <dbReference type="EMBL" id="TWL31632.1"/>
    </source>
</evidence>
<evidence type="ECO:0000313" key="2">
    <source>
        <dbReference type="Proteomes" id="UP000435910"/>
    </source>
</evidence>
<dbReference type="RefSeq" id="WP_009329523.1">
    <property type="nucleotide sequence ID" value="NZ_BEXU01000021.1"/>
</dbReference>
<organism evidence="1 2">
    <name type="scientific">Bacillus licheniformis</name>
    <dbReference type="NCBI Taxonomy" id="1402"/>
    <lineage>
        <taxon>Bacteria</taxon>
        <taxon>Bacillati</taxon>
        <taxon>Bacillota</taxon>
        <taxon>Bacilli</taxon>
        <taxon>Bacillales</taxon>
        <taxon>Bacillaceae</taxon>
        <taxon>Bacillus</taxon>
    </lineage>
</organism>
<dbReference type="Proteomes" id="UP000435910">
    <property type="component" value="Unassembled WGS sequence"/>
</dbReference>
<comment type="caution">
    <text evidence="1">The sequence shown here is derived from an EMBL/GenBank/DDBJ whole genome shotgun (WGS) entry which is preliminary data.</text>
</comment>
<dbReference type="EMBL" id="NILC01000010">
    <property type="protein sequence ID" value="TWL31632.1"/>
    <property type="molecule type" value="Genomic_DNA"/>
</dbReference>
<dbReference type="GeneID" id="92860025"/>
<reference evidence="1 2" key="1">
    <citation type="submission" date="2019-06" db="EMBL/GenBank/DDBJ databases">
        <title>Genome sequence analysis of &gt;100 Bacillus licheniformis strains suggests intrinsic resistance to this species.</title>
        <authorList>
            <person name="Wels M."/>
            <person name="Siezen R.J."/>
            <person name="Johansen E."/>
            <person name="Stuer-Lauridsen B."/>
            <person name="Bjerre K."/>
            <person name="Nielsen B.K.K."/>
        </authorList>
    </citation>
    <scope>NUCLEOTIDE SEQUENCE [LARGE SCALE GENOMIC DNA]</scope>
    <source>
        <strain evidence="1 2">BAC-16736</strain>
    </source>
</reference>
<protein>
    <submittedName>
        <fullName evidence="1">Uncharacterized protein</fullName>
    </submittedName>
</protein>
<accession>A0A5Q3BTJ9</accession>
<proteinExistence type="predicted"/>
<name>A0A5Q3BTJ9_BACLI</name>